<dbReference type="OrthoDB" id="5095217at2759"/>
<dbReference type="GO" id="GO:0006338">
    <property type="term" value="P:chromatin remodeling"/>
    <property type="evidence" value="ECO:0007669"/>
    <property type="project" value="UniProtKB-ARBA"/>
</dbReference>
<keyword evidence="4" id="KW-1185">Reference proteome</keyword>
<dbReference type="AlphaFoldDB" id="A0A8H4NRA9"/>
<organism evidence="3 4">
    <name type="scientific">Fusarium austroafricanum</name>
    <dbReference type="NCBI Taxonomy" id="2364996"/>
    <lineage>
        <taxon>Eukaryota</taxon>
        <taxon>Fungi</taxon>
        <taxon>Dikarya</taxon>
        <taxon>Ascomycota</taxon>
        <taxon>Pezizomycotina</taxon>
        <taxon>Sordariomycetes</taxon>
        <taxon>Hypocreomycetidae</taxon>
        <taxon>Hypocreales</taxon>
        <taxon>Nectriaceae</taxon>
        <taxon>Fusarium</taxon>
        <taxon>Fusarium concolor species complex</taxon>
    </lineage>
</organism>
<accession>A0A8H4NRA9</accession>
<gene>
    <name evidence="3" type="ORF">F53441_8330</name>
</gene>
<comment type="caution">
    <text evidence="3">The sequence shown here is derived from an EMBL/GenBank/DDBJ whole genome shotgun (WGS) entry which is preliminary data.</text>
</comment>
<evidence type="ECO:0000313" key="4">
    <source>
        <dbReference type="Proteomes" id="UP000605986"/>
    </source>
</evidence>
<evidence type="ECO:0000259" key="2">
    <source>
        <dbReference type="PROSITE" id="PS50013"/>
    </source>
</evidence>
<sequence length="195" mass="21740">MAANDSLEATSATLYESLGALYDSFSAVLSVTEERGVTSTMSSMDIDVSFQENSTEQVSEVTKARIAADLTSNNEELIGRVPMRDSQDVEYHDRPLSLDQKGTEFEVGSLVAKGRIGRRVWYKVKWKGYPETDNSGVKKTDIGTGATANYEARHPQGQSEFKFERLVSKQDVDGIILYKAKWQGQPESENIWVDK</sequence>
<protein>
    <submittedName>
        <fullName evidence="3">Patatin phospholipase</fullName>
    </submittedName>
</protein>
<dbReference type="PROSITE" id="PS50013">
    <property type="entry name" value="CHROMO_2"/>
    <property type="match status" value="1"/>
</dbReference>
<proteinExistence type="predicted"/>
<dbReference type="InterPro" id="IPR000953">
    <property type="entry name" value="Chromo/chromo_shadow_dom"/>
</dbReference>
<dbReference type="CDD" id="cd00024">
    <property type="entry name" value="CD_CSD"/>
    <property type="match status" value="1"/>
</dbReference>
<evidence type="ECO:0000313" key="3">
    <source>
        <dbReference type="EMBL" id="KAF4448244.1"/>
    </source>
</evidence>
<dbReference type="InterPro" id="IPR016197">
    <property type="entry name" value="Chromo-like_dom_sf"/>
</dbReference>
<reference evidence="3" key="1">
    <citation type="submission" date="2020-01" db="EMBL/GenBank/DDBJ databases">
        <title>Identification and distribution of gene clusters putatively required for synthesis of sphingolipid metabolism inhibitors in phylogenetically diverse species of the filamentous fungus Fusarium.</title>
        <authorList>
            <person name="Kim H.-S."/>
            <person name="Busman M."/>
            <person name="Brown D.W."/>
            <person name="Divon H."/>
            <person name="Uhlig S."/>
            <person name="Proctor R.H."/>
        </authorList>
    </citation>
    <scope>NUCLEOTIDE SEQUENCE</scope>
    <source>
        <strain evidence="3">NRRL 53441</strain>
    </source>
</reference>
<name>A0A8H4NRA9_9HYPO</name>
<dbReference type="Proteomes" id="UP000605986">
    <property type="component" value="Unassembled WGS sequence"/>
</dbReference>
<dbReference type="Gene3D" id="2.40.50.40">
    <property type="match status" value="1"/>
</dbReference>
<comment type="subunit">
    <text evidence="1">Component of the NuA4 histone acetyltransferase complex.</text>
</comment>
<feature type="domain" description="Chromo" evidence="2">
    <location>
        <begin position="161"/>
        <end position="195"/>
    </location>
</feature>
<evidence type="ECO:0000256" key="1">
    <source>
        <dbReference type="ARBA" id="ARBA00011353"/>
    </source>
</evidence>
<dbReference type="EMBL" id="JAADJG010000351">
    <property type="protein sequence ID" value="KAF4448244.1"/>
    <property type="molecule type" value="Genomic_DNA"/>
</dbReference>
<dbReference type="SUPFAM" id="SSF54160">
    <property type="entry name" value="Chromo domain-like"/>
    <property type="match status" value="2"/>
</dbReference>